<dbReference type="Proteomes" id="UP000037043">
    <property type="component" value="Unassembled WGS sequence"/>
</dbReference>
<evidence type="ECO:0000313" key="1">
    <source>
        <dbReference type="EMBL" id="KOA19960.1"/>
    </source>
</evidence>
<sequence length="67" mass="7830">MEKYPLQHQGTNGRDVRIPRYYENKNQVVARDYGVNDYTGNMSTLNSVSDSYDRNKKIKEILGNNLF</sequence>
<dbReference type="STRING" id="36844.SAMN04488501_12146"/>
<organism evidence="1 2">
    <name type="scientific">Clostridium homopropionicum DSM 5847</name>
    <dbReference type="NCBI Taxonomy" id="1121318"/>
    <lineage>
        <taxon>Bacteria</taxon>
        <taxon>Bacillati</taxon>
        <taxon>Bacillota</taxon>
        <taxon>Clostridia</taxon>
        <taxon>Eubacteriales</taxon>
        <taxon>Clostridiaceae</taxon>
        <taxon>Clostridium</taxon>
    </lineage>
</organism>
<name>A0A0L6ZAF9_9CLOT</name>
<protein>
    <submittedName>
        <fullName evidence="1">Uncharacterized protein</fullName>
    </submittedName>
</protein>
<comment type="caution">
    <text evidence="1">The sequence shown here is derived from an EMBL/GenBank/DDBJ whole genome shotgun (WGS) entry which is preliminary data.</text>
</comment>
<reference evidence="2" key="1">
    <citation type="submission" date="2015-08" db="EMBL/GenBank/DDBJ databases">
        <title>Genome sequence of the strict anaerobe Clostridium homopropionicum LuHBu1 (DSM 5847T).</title>
        <authorList>
            <person name="Poehlein A."/>
            <person name="Beck M."/>
            <person name="Schiel-Bengelsdorf B."/>
            <person name="Bengelsdorf F.R."/>
            <person name="Daniel R."/>
            <person name="Duerre P."/>
        </authorList>
    </citation>
    <scope>NUCLEOTIDE SEQUENCE [LARGE SCALE GENOMIC DNA]</scope>
    <source>
        <strain evidence="2">DSM 5847</strain>
    </source>
</reference>
<dbReference type="AlphaFoldDB" id="A0A0L6ZAF9"/>
<dbReference type="RefSeq" id="WP_052221579.1">
    <property type="nucleotide sequence ID" value="NZ_LHUR01000022.1"/>
</dbReference>
<keyword evidence="2" id="KW-1185">Reference proteome</keyword>
<evidence type="ECO:0000313" key="2">
    <source>
        <dbReference type="Proteomes" id="UP000037043"/>
    </source>
</evidence>
<proteinExistence type="predicted"/>
<dbReference type="EMBL" id="LHUR01000022">
    <property type="protein sequence ID" value="KOA19960.1"/>
    <property type="molecule type" value="Genomic_DNA"/>
</dbReference>
<accession>A0A0L6ZAF9</accession>
<gene>
    <name evidence="1" type="ORF">CLHOM_20500</name>
</gene>